<organism evidence="2 3">
    <name type="scientific">Spodoptera litura</name>
    <name type="common">Asian cotton leafworm</name>
    <dbReference type="NCBI Taxonomy" id="69820"/>
    <lineage>
        <taxon>Eukaryota</taxon>
        <taxon>Metazoa</taxon>
        <taxon>Ecdysozoa</taxon>
        <taxon>Arthropoda</taxon>
        <taxon>Hexapoda</taxon>
        <taxon>Insecta</taxon>
        <taxon>Pterygota</taxon>
        <taxon>Neoptera</taxon>
        <taxon>Endopterygota</taxon>
        <taxon>Lepidoptera</taxon>
        <taxon>Glossata</taxon>
        <taxon>Ditrysia</taxon>
        <taxon>Noctuoidea</taxon>
        <taxon>Noctuidae</taxon>
        <taxon>Amphipyrinae</taxon>
        <taxon>Spodoptera</taxon>
    </lineage>
</organism>
<dbReference type="AlphaFoldDB" id="A0A9J7DQ78"/>
<reference evidence="3" key="1">
    <citation type="submission" date="2025-08" db="UniProtKB">
        <authorList>
            <consortium name="RefSeq"/>
        </authorList>
    </citation>
    <scope>IDENTIFICATION</scope>
    <source>
        <strain evidence="3">Ishihara</strain>
        <tissue evidence="3">Whole body</tissue>
    </source>
</reference>
<dbReference type="GeneID" id="111348033"/>
<sequence>MAVKLFTLFSLCVFLHIVFSFPIGDEAKSLVGADETSVLSQSVSTPSENGHVKLNVGDGSTLVVVKRMKRDIMNNGECSAGQRWLMNQCVSEEEYLEMMGEDKR</sequence>
<name>A0A9J7DQ78_SPOLT</name>
<evidence type="ECO:0000313" key="3">
    <source>
        <dbReference type="RefSeq" id="XP_022814252.1"/>
    </source>
</evidence>
<dbReference type="RefSeq" id="XP_022814252.1">
    <property type="nucleotide sequence ID" value="XM_022958484.1"/>
</dbReference>
<dbReference type="KEGG" id="sliu:111348033"/>
<evidence type="ECO:0000313" key="2">
    <source>
        <dbReference type="Proteomes" id="UP000301870"/>
    </source>
</evidence>
<dbReference type="Proteomes" id="UP000301870">
    <property type="component" value="Chromosome 6"/>
</dbReference>
<feature type="chain" id="PRO_5039927055" evidence="1">
    <location>
        <begin position="21"/>
        <end position="104"/>
    </location>
</feature>
<gene>
    <name evidence="3" type="primary">LOC111348033</name>
</gene>
<protein>
    <submittedName>
        <fullName evidence="3">Uncharacterized protein LOC111348033</fullName>
    </submittedName>
</protein>
<dbReference type="OrthoDB" id="7499704at2759"/>
<keyword evidence="1" id="KW-0732">Signal</keyword>
<evidence type="ECO:0000256" key="1">
    <source>
        <dbReference type="SAM" id="SignalP"/>
    </source>
</evidence>
<accession>A0A9J7DQ78</accession>
<proteinExistence type="predicted"/>
<feature type="signal peptide" evidence="1">
    <location>
        <begin position="1"/>
        <end position="20"/>
    </location>
</feature>
<keyword evidence="2" id="KW-1185">Reference proteome</keyword>